<dbReference type="PANTHER" id="PTHR11649">
    <property type="entry name" value="MSS1/TRME-RELATED GTP-BINDING PROTEIN"/>
    <property type="match status" value="1"/>
</dbReference>
<dbReference type="PROSITE" id="PS51706">
    <property type="entry name" value="G_ENGB"/>
    <property type="match status" value="1"/>
</dbReference>
<evidence type="ECO:0000256" key="2">
    <source>
        <dbReference type="ARBA" id="ARBA00022842"/>
    </source>
</evidence>
<dbReference type="Pfam" id="PF00009">
    <property type="entry name" value="GTP_EFTU"/>
    <property type="match status" value="1"/>
</dbReference>
<evidence type="ECO:0000256" key="1">
    <source>
        <dbReference type="ARBA" id="ARBA00022741"/>
    </source>
</evidence>
<keyword evidence="3" id="KW-0342">GTP-binding</keyword>
<keyword evidence="1" id="KW-0547">Nucleotide-binding</keyword>
<dbReference type="SUPFAM" id="SSF52540">
    <property type="entry name" value="P-loop containing nucleoside triphosphate hydrolases"/>
    <property type="match status" value="1"/>
</dbReference>
<name>H5SGM6_9BACT</name>
<dbReference type="InterPro" id="IPR000795">
    <property type="entry name" value="T_Tr_GTP-bd_dom"/>
</dbReference>
<keyword evidence="2" id="KW-0460">Magnesium</keyword>
<dbReference type="GO" id="GO:0005525">
    <property type="term" value="F:GTP binding"/>
    <property type="evidence" value="ECO:0007669"/>
    <property type="project" value="UniProtKB-KW"/>
</dbReference>
<reference evidence="5" key="2">
    <citation type="journal article" date="2012" name="PLoS ONE">
        <title>A Deeply Branching Thermophilic Bacterium with an Ancient Acetyl-CoA Pathway Dominates a Subsurface Ecosystem.</title>
        <authorList>
            <person name="Takami H."/>
            <person name="Noguchi H."/>
            <person name="Takaki Y."/>
            <person name="Uchiyama I."/>
            <person name="Toyoda A."/>
            <person name="Nishi S."/>
            <person name="Chee G.-J."/>
            <person name="Arai W."/>
            <person name="Nunoura T."/>
            <person name="Itoh T."/>
            <person name="Hattori M."/>
            <person name="Takai K."/>
        </authorList>
    </citation>
    <scope>NUCLEOTIDE SEQUENCE</scope>
</reference>
<evidence type="ECO:0000256" key="3">
    <source>
        <dbReference type="ARBA" id="ARBA00023134"/>
    </source>
</evidence>
<evidence type="ECO:0000259" key="4">
    <source>
        <dbReference type="PROSITE" id="PS51706"/>
    </source>
</evidence>
<organism evidence="5">
    <name type="scientific">uncultured Chlorobiota bacterium</name>
    <dbReference type="NCBI Taxonomy" id="156405"/>
    <lineage>
        <taxon>Bacteria</taxon>
        <taxon>Pseudomonadati</taxon>
        <taxon>Chlorobiota</taxon>
        <taxon>environmental samples</taxon>
    </lineage>
</organism>
<sequence length="138" mass="16302">MNFYLVDNRWMWVDLPGLGYAVVAQQQRRLWAQLIRHYLEHRPQLRLVCVLVDSRHDPSPWDMAVMELLENRQRPFVVVLTKCDKLSHPELQQRTAQLQELLQHCRYMVEILPSSARSGLGREALLAIIRRYCLAPVE</sequence>
<dbReference type="AlphaFoldDB" id="H5SGM6"/>
<protein>
    <submittedName>
        <fullName evidence="5">GTP-binding protein</fullName>
    </submittedName>
</protein>
<accession>H5SGM6</accession>
<gene>
    <name evidence="5" type="ORF">HGMM_F27B02C14</name>
</gene>
<dbReference type="EMBL" id="AP011715">
    <property type="protein sequence ID" value="BAL55312.1"/>
    <property type="molecule type" value="Genomic_DNA"/>
</dbReference>
<reference evidence="5" key="1">
    <citation type="journal article" date="2005" name="Environ. Microbiol.">
        <title>Genetic and functional properties of uncultivated thermophilic crenarchaeotes from a subsurface gold mine as revealed by analysis of genome fragments.</title>
        <authorList>
            <person name="Nunoura T."/>
            <person name="Hirayama H."/>
            <person name="Takami H."/>
            <person name="Oida H."/>
            <person name="Nishi S."/>
            <person name="Shimamura S."/>
            <person name="Suzuki Y."/>
            <person name="Inagaki F."/>
            <person name="Takai K."/>
            <person name="Nealson K.H."/>
            <person name="Horikoshi K."/>
        </authorList>
    </citation>
    <scope>NUCLEOTIDE SEQUENCE</scope>
</reference>
<dbReference type="GO" id="GO:0003924">
    <property type="term" value="F:GTPase activity"/>
    <property type="evidence" value="ECO:0007669"/>
    <property type="project" value="InterPro"/>
</dbReference>
<dbReference type="CDD" id="cd01876">
    <property type="entry name" value="YihA_EngB"/>
    <property type="match status" value="1"/>
</dbReference>
<dbReference type="InterPro" id="IPR027417">
    <property type="entry name" value="P-loop_NTPase"/>
</dbReference>
<proteinExistence type="predicted"/>
<feature type="domain" description="EngB-type G" evidence="4">
    <location>
        <begin position="1"/>
        <end position="135"/>
    </location>
</feature>
<dbReference type="Gene3D" id="3.40.50.300">
    <property type="entry name" value="P-loop containing nucleotide triphosphate hydrolases"/>
    <property type="match status" value="1"/>
</dbReference>
<dbReference type="InterPro" id="IPR030393">
    <property type="entry name" value="G_ENGB_dom"/>
</dbReference>
<dbReference type="PANTHER" id="PTHR11649:SF13">
    <property type="entry name" value="ENGB-TYPE G DOMAIN-CONTAINING PROTEIN"/>
    <property type="match status" value="1"/>
</dbReference>
<evidence type="ECO:0000313" key="5">
    <source>
        <dbReference type="EMBL" id="BAL55312.1"/>
    </source>
</evidence>